<dbReference type="AlphaFoldDB" id="E4MQW4"/>
<dbReference type="EMBL" id="AEOH01000020">
    <property type="protein sequence ID" value="EFS97862.1"/>
    <property type="molecule type" value="Genomic_DNA"/>
</dbReference>
<name>E4MQW4_CAPOC</name>
<comment type="caution">
    <text evidence="1">The sequence shown here is derived from an EMBL/GenBank/DDBJ whole genome shotgun (WGS) entry which is preliminary data.</text>
</comment>
<accession>E4MQW4</accession>
<protein>
    <submittedName>
        <fullName evidence="1">Uncharacterized protein</fullName>
    </submittedName>
</protein>
<organism evidence="1 2">
    <name type="scientific">Capnocytophaga ochracea F0287</name>
    <dbReference type="NCBI Taxonomy" id="873517"/>
    <lineage>
        <taxon>Bacteria</taxon>
        <taxon>Pseudomonadati</taxon>
        <taxon>Bacteroidota</taxon>
        <taxon>Flavobacteriia</taxon>
        <taxon>Flavobacteriales</taxon>
        <taxon>Flavobacteriaceae</taxon>
        <taxon>Capnocytophaga</taxon>
    </lineage>
</organism>
<sequence>MPKLQILVKFITLKRRKNGVNAKAEGERVDFDFSDDFLKQFAIKIVPLHFQNKIV</sequence>
<dbReference type="HOGENOM" id="CLU_3133641_0_0_10"/>
<dbReference type="Proteomes" id="UP000005391">
    <property type="component" value="Unassembled WGS sequence"/>
</dbReference>
<reference evidence="1 2" key="1">
    <citation type="submission" date="2010-10" db="EMBL/GenBank/DDBJ databases">
        <authorList>
            <person name="Muzny D."/>
            <person name="Qin X."/>
            <person name="Deng J."/>
            <person name="Jiang H."/>
            <person name="Liu Y."/>
            <person name="Qu J."/>
            <person name="Song X.-Z."/>
            <person name="Zhang L."/>
            <person name="Thornton R."/>
            <person name="Coyle M."/>
            <person name="Francisco L."/>
            <person name="Jackson L."/>
            <person name="Javaid M."/>
            <person name="Korchina V."/>
            <person name="Kovar C."/>
            <person name="Mata R."/>
            <person name="Mathew T."/>
            <person name="Ngo R."/>
            <person name="Nguyen L."/>
            <person name="Nguyen N."/>
            <person name="Okwuonu G."/>
            <person name="Ongeri F."/>
            <person name="Pham C."/>
            <person name="Simmons D."/>
            <person name="Wilczek-Boney K."/>
            <person name="Hale W."/>
            <person name="Jakkamsetti A."/>
            <person name="Pham P."/>
            <person name="Ruth R."/>
            <person name="San Lucas F."/>
            <person name="Warren J."/>
            <person name="Zhang J."/>
            <person name="Zhao Z."/>
            <person name="Zhou C."/>
            <person name="Zhu D."/>
            <person name="Lee S."/>
            <person name="Bess C."/>
            <person name="Blankenburg K."/>
            <person name="Forbes L."/>
            <person name="Fu Q."/>
            <person name="Gubbala S."/>
            <person name="Hirani K."/>
            <person name="Jayaseelan J.C."/>
            <person name="Lara F."/>
            <person name="Munidasa M."/>
            <person name="Palculict T."/>
            <person name="Patil S."/>
            <person name="Pu L.-L."/>
            <person name="Saada N."/>
            <person name="Tang L."/>
            <person name="Weissenberger G."/>
            <person name="Zhu Y."/>
            <person name="Hemphill L."/>
            <person name="Shang Y."/>
            <person name="Youmans B."/>
            <person name="Ayvaz T."/>
            <person name="Ross M."/>
            <person name="Santibanez J."/>
            <person name="Aqrawi P."/>
            <person name="Gross S."/>
            <person name="Joshi V."/>
            <person name="Fowler G."/>
            <person name="Nazareth L."/>
            <person name="Reid J."/>
            <person name="Worley K."/>
            <person name="Petrosino J."/>
            <person name="Highlander S."/>
            <person name="Gibbs R."/>
        </authorList>
    </citation>
    <scope>NUCLEOTIDE SEQUENCE [LARGE SCALE GENOMIC DNA]</scope>
    <source>
        <strain evidence="1 2">F0287</strain>
    </source>
</reference>
<gene>
    <name evidence="1" type="ORF">HMPREF1977_0774</name>
</gene>
<evidence type="ECO:0000313" key="1">
    <source>
        <dbReference type="EMBL" id="EFS97862.1"/>
    </source>
</evidence>
<evidence type="ECO:0000313" key="2">
    <source>
        <dbReference type="Proteomes" id="UP000005391"/>
    </source>
</evidence>
<proteinExistence type="predicted"/>